<dbReference type="PANTHER" id="PTHR21219">
    <property type="entry name" value="FI19613P1"/>
    <property type="match status" value="1"/>
</dbReference>
<proteinExistence type="predicted"/>
<comment type="caution">
    <text evidence="2">The sequence shown here is derived from an EMBL/GenBank/DDBJ whole genome shotgun (WGS) entry which is preliminary data.</text>
</comment>
<accession>A0A814FNH2</accession>
<name>A0A814FNH2_9BILA</name>
<feature type="compositionally biased region" description="Low complexity" evidence="1">
    <location>
        <begin position="310"/>
        <end position="334"/>
    </location>
</feature>
<protein>
    <submittedName>
        <fullName evidence="2">Uncharacterized protein</fullName>
    </submittedName>
</protein>
<dbReference type="PANTHER" id="PTHR21219:SF3">
    <property type="entry name" value="FI19613P1"/>
    <property type="match status" value="1"/>
</dbReference>
<evidence type="ECO:0000313" key="3">
    <source>
        <dbReference type="Proteomes" id="UP000663864"/>
    </source>
</evidence>
<sequence length="704" mass="79961">MSEIPIAITQQTDLLPILPEIHVIEPIVQCGVLYLGTASSGAGFHGLDALQEPFSYRYPVDGTNTVRGIDAVLSIYDNGIQLVFTRQPHAAIFFPIASLIYCSSLRFTVIENDYTRSTSMIDWRFMPLDAFTINESRHPPLFGIIIRRTQILPGDECHCFITKNVDAAFSLVQAISQAYATIQLGANCLRSPIFFQLDRFGRRLSEANGIIYISPAYDDDSSLNRTNTNRLTDESTIRNYLFDPTYGGFFYRTDGSLIEQWQLWDDDDNFIESRPRPPASPFGLHEGLYHDDTTHEIQRYLRRMDDEEPSSSCSCSGKSLSSSSSSISSTSTDYSRQHSRHYSNKQQLINDIDQFDESFSHLQTSSFEPILPQNNNEIKQTRKAPIIIEKIIPKLTSSIPILNPNLPQQSLDSSDPVQELTTTTLSQTELPSFSYKINKRGEKITKEGNRILFMDVVQPNIHKIQVNPQSYQPPTSHFRPRRQRLSKKTPAIDIQSLQRFCDENNSKTQRYLYTDNKSQNHSNNTKHSTTSNMFEIIDGYFEDYNGRKINLNNHQAQLMINHFETLSKTNQQRNINTISSTNSSKIATHHRRSRSTITTGPSVNYVERSSIPSFSLIRKSSIVKQKPSTPSILTNEKFSEGVSSIYGTAPSIKSNSSSIYRHKRKPSISTTTTTAALNPTYISAFRYMKSSINPNFLQKYHDAY</sequence>
<reference evidence="2" key="1">
    <citation type="submission" date="2021-02" db="EMBL/GenBank/DDBJ databases">
        <authorList>
            <person name="Nowell W R."/>
        </authorList>
    </citation>
    <scope>NUCLEOTIDE SEQUENCE</scope>
</reference>
<dbReference type="EMBL" id="CAJNOT010000446">
    <property type="protein sequence ID" value="CAF0984458.1"/>
    <property type="molecule type" value="Genomic_DNA"/>
</dbReference>
<feature type="compositionally biased region" description="Basic residues" evidence="1">
    <location>
        <begin position="478"/>
        <end position="487"/>
    </location>
</feature>
<dbReference type="AlphaFoldDB" id="A0A814FNH2"/>
<gene>
    <name evidence="2" type="ORF">ZHD862_LOCUS11683</name>
</gene>
<organism evidence="2 3">
    <name type="scientific">Rotaria sordida</name>
    <dbReference type="NCBI Taxonomy" id="392033"/>
    <lineage>
        <taxon>Eukaryota</taxon>
        <taxon>Metazoa</taxon>
        <taxon>Spiralia</taxon>
        <taxon>Gnathifera</taxon>
        <taxon>Rotifera</taxon>
        <taxon>Eurotatoria</taxon>
        <taxon>Bdelloidea</taxon>
        <taxon>Philodinida</taxon>
        <taxon>Philodinidae</taxon>
        <taxon>Rotaria</taxon>
    </lineage>
</organism>
<feature type="region of interest" description="Disordered" evidence="1">
    <location>
        <begin position="467"/>
        <end position="487"/>
    </location>
</feature>
<feature type="region of interest" description="Disordered" evidence="1">
    <location>
        <begin position="304"/>
        <end position="343"/>
    </location>
</feature>
<evidence type="ECO:0000313" key="2">
    <source>
        <dbReference type="EMBL" id="CAF0984458.1"/>
    </source>
</evidence>
<dbReference type="Proteomes" id="UP000663864">
    <property type="component" value="Unassembled WGS sequence"/>
</dbReference>
<evidence type="ECO:0000256" key="1">
    <source>
        <dbReference type="SAM" id="MobiDB-lite"/>
    </source>
</evidence>